<dbReference type="EMBL" id="JAQZHK010000002">
    <property type="protein sequence ID" value="MDY3512078.1"/>
    <property type="molecule type" value="Genomic_DNA"/>
</dbReference>
<evidence type="ECO:0000313" key="4">
    <source>
        <dbReference type="Proteomes" id="UP000189883"/>
    </source>
</evidence>
<reference evidence="3" key="2">
    <citation type="submission" date="2023-01" db="EMBL/GenBank/DDBJ databases">
        <title>Genome-based studies on antimicrobial resistance profiles of Riemerella anatipestifer in China, 1994 to 2021.</title>
        <authorList>
            <person name="Yang Z."/>
            <person name="Zhu D."/>
        </authorList>
    </citation>
    <scope>NUCLEOTIDE SEQUENCE</scope>
    <source>
        <strain evidence="3">RCAD1218</strain>
    </source>
</reference>
<sequence length="178" mass="19442">MKNIIAIFCLLVSVKSLSQVIIGGEIGTYTTDTESILLQFSNNENRGIVVPYVRELPSSPVEGTIVLDVQNPEKARMKYFNGSWIDLSQQDGNVTSSLLYQPVGVGDESDSKVIIGDPNTSADGVLVLESQSKAMVLPIVNDFKNIINPAPGMMVFINKSGAKRLAVFNGTKWSFWKD</sequence>
<feature type="signal peptide" evidence="1">
    <location>
        <begin position="1"/>
        <end position="18"/>
    </location>
</feature>
<dbReference type="eggNOG" id="ENOG5033W9Y">
    <property type="taxonomic scope" value="Bacteria"/>
</dbReference>
<accession>A0A162C014</accession>
<dbReference type="GeneID" id="93717275"/>
<keyword evidence="1" id="KW-0732">Signal</keyword>
<evidence type="ECO:0000313" key="3">
    <source>
        <dbReference type="EMBL" id="MDY3512078.1"/>
    </source>
</evidence>
<dbReference type="Proteomes" id="UP000189883">
    <property type="component" value="Chromosome"/>
</dbReference>
<evidence type="ECO:0000313" key="2">
    <source>
        <dbReference type="EMBL" id="AQY23016.1"/>
    </source>
</evidence>
<feature type="chain" id="PRO_5014249218" evidence="1">
    <location>
        <begin position="19"/>
        <end position="178"/>
    </location>
</feature>
<dbReference type="OMA" id="KIANPHI"/>
<protein>
    <submittedName>
        <fullName evidence="2">Uncharacterized protein</fullName>
    </submittedName>
</protein>
<reference evidence="2 4" key="1">
    <citation type="submission" date="2015-06" db="EMBL/GenBank/DDBJ databases">
        <title>R. anatipestifer strain HXb2 is the most virulent strain so far, and the genome sequence would help us uncover the pathogenesis.</title>
        <authorList>
            <person name="Hu Q."/>
            <person name="Qi J."/>
            <person name="Bo H."/>
            <person name="Liu G."/>
            <person name="Tao M."/>
            <person name="Ding Y."/>
            <person name="Xue Y."/>
        </authorList>
    </citation>
    <scope>NUCLEOTIDE SEQUENCE [LARGE SCALE GENOMIC DNA]</scope>
    <source>
        <strain evidence="2 4">HXb2</strain>
    </source>
</reference>
<dbReference type="RefSeq" id="WP_004919333.1">
    <property type="nucleotide sequence ID" value="NZ_CP011859.1"/>
</dbReference>
<dbReference type="AlphaFoldDB" id="A0A162C014"/>
<evidence type="ECO:0000256" key="1">
    <source>
        <dbReference type="SAM" id="SignalP"/>
    </source>
</evidence>
<name>A0A162C014_RIEAN</name>
<organism evidence="2 4">
    <name type="scientific">Riemerella anatipestifer</name>
    <name type="common">Moraxella anatipestifer</name>
    <dbReference type="NCBI Taxonomy" id="34085"/>
    <lineage>
        <taxon>Bacteria</taxon>
        <taxon>Pseudomonadati</taxon>
        <taxon>Bacteroidota</taxon>
        <taxon>Flavobacteriia</taxon>
        <taxon>Flavobacteriales</taxon>
        <taxon>Weeksellaceae</taxon>
        <taxon>Riemerella</taxon>
    </lineage>
</organism>
<dbReference type="Proteomes" id="UP001284033">
    <property type="component" value="Unassembled WGS sequence"/>
</dbReference>
<dbReference type="EMBL" id="CP011859">
    <property type="protein sequence ID" value="AQY23016.1"/>
    <property type="molecule type" value="Genomic_DNA"/>
</dbReference>
<gene>
    <name evidence="2" type="ORF">AB406_2076</name>
    <name evidence="3" type="ORF">PG303_02470</name>
</gene>
<proteinExistence type="predicted"/>